<evidence type="ECO:0000256" key="1">
    <source>
        <dbReference type="SAM" id="MobiDB-lite"/>
    </source>
</evidence>
<feature type="compositionally biased region" description="Low complexity" evidence="1">
    <location>
        <begin position="68"/>
        <end position="81"/>
    </location>
</feature>
<protein>
    <submittedName>
        <fullName evidence="3">Uncharacterized protein</fullName>
    </submittedName>
</protein>
<name>A0A6G1CT75_9ORYZ</name>
<proteinExistence type="predicted"/>
<evidence type="ECO:0000313" key="3">
    <source>
        <dbReference type="EMBL" id="KAF0903386.1"/>
    </source>
</evidence>
<dbReference type="Proteomes" id="UP000479710">
    <property type="component" value="Unassembled WGS sequence"/>
</dbReference>
<feature type="transmembrane region" description="Helical" evidence="2">
    <location>
        <begin position="12"/>
        <end position="35"/>
    </location>
</feature>
<feature type="region of interest" description="Disordered" evidence="1">
    <location>
        <begin position="62"/>
        <end position="81"/>
    </location>
</feature>
<reference evidence="3 4" key="1">
    <citation type="submission" date="2019-11" db="EMBL/GenBank/DDBJ databases">
        <title>Whole genome sequence of Oryza granulata.</title>
        <authorList>
            <person name="Li W."/>
        </authorList>
    </citation>
    <scope>NUCLEOTIDE SEQUENCE [LARGE SCALE GENOMIC DNA]</scope>
    <source>
        <strain evidence="4">cv. Menghai</strain>
        <tissue evidence="3">Leaf</tissue>
    </source>
</reference>
<keyword evidence="2" id="KW-0812">Transmembrane</keyword>
<feature type="non-terminal residue" evidence="3">
    <location>
        <position position="1"/>
    </location>
</feature>
<evidence type="ECO:0000256" key="2">
    <source>
        <dbReference type="SAM" id="Phobius"/>
    </source>
</evidence>
<gene>
    <name evidence="3" type="ORF">E2562_027253</name>
</gene>
<dbReference type="EMBL" id="SPHZ02000008">
    <property type="protein sequence ID" value="KAF0903386.1"/>
    <property type="molecule type" value="Genomic_DNA"/>
</dbReference>
<keyword evidence="2" id="KW-1133">Transmembrane helix</keyword>
<accession>A0A6G1CT75</accession>
<comment type="caution">
    <text evidence="3">The sequence shown here is derived from an EMBL/GenBank/DDBJ whole genome shotgun (WGS) entry which is preliminary data.</text>
</comment>
<sequence>NPVRITDFRIPFIVMINLLSTGISTGVSSLLRTIARRRQEGNKWMLDLAAFGPLKKTEPVAAARRKGAGLARGAPSGRSSLGRIRRRWPKVRRRAAAVAALVLSHRRWEAALIQSSHVR</sequence>
<keyword evidence="2" id="KW-0472">Membrane</keyword>
<keyword evidence="4" id="KW-1185">Reference proteome</keyword>
<dbReference type="AlphaFoldDB" id="A0A6G1CT75"/>
<organism evidence="3 4">
    <name type="scientific">Oryza meyeriana var. granulata</name>
    <dbReference type="NCBI Taxonomy" id="110450"/>
    <lineage>
        <taxon>Eukaryota</taxon>
        <taxon>Viridiplantae</taxon>
        <taxon>Streptophyta</taxon>
        <taxon>Embryophyta</taxon>
        <taxon>Tracheophyta</taxon>
        <taxon>Spermatophyta</taxon>
        <taxon>Magnoliopsida</taxon>
        <taxon>Liliopsida</taxon>
        <taxon>Poales</taxon>
        <taxon>Poaceae</taxon>
        <taxon>BOP clade</taxon>
        <taxon>Oryzoideae</taxon>
        <taxon>Oryzeae</taxon>
        <taxon>Oryzinae</taxon>
        <taxon>Oryza</taxon>
        <taxon>Oryza meyeriana</taxon>
    </lineage>
</organism>
<evidence type="ECO:0000313" key="4">
    <source>
        <dbReference type="Proteomes" id="UP000479710"/>
    </source>
</evidence>